<evidence type="ECO:0000313" key="1">
    <source>
        <dbReference type="EMBL" id="MES1921738.1"/>
    </source>
</evidence>
<organism evidence="1 2">
    <name type="scientific">Bonamia ostreae</name>
    <dbReference type="NCBI Taxonomy" id="126728"/>
    <lineage>
        <taxon>Eukaryota</taxon>
        <taxon>Sar</taxon>
        <taxon>Rhizaria</taxon>
        <taxon>Endomyxa</taxon>
        <taxon>Ascetosporea</taxon>
        <taxon>Haplosporida</taxon>
        <taxon>Bonamia</taxon>
    </lineage>
</organism>
<dbReference type="SUPFAM" id="SSF140990">
    <property type="entry name" value="FtsH protease domain-like"/>
    <property type="match status" value="1"/>
</dbReference>
<evidence type="ECO:0000313" key="2">
    <source>
        <dbReference type="Proteomes" id="UP001439008"/>
    </source>
</evidence>
<gene>
    <name evidence="1" type="primary">AFG3L2</name>
    <name evidence="1" type="ORF">MHBO_003267</name>
</gene>
<accession>A0ABV2APZ5</accession>
<reference evidence="1 2" key="1">
    <citation type="journal article" date="2024" name="BMC Biol.">
        <title>Comparative genomics of Ascetosporea gives new insight into the evolutionary basis for animal parasitism in Rhizaria.</title>
        <authorList>
            <person name="Hiltunen Thoren M."/>
            <person name="Onut-Brannstrom I."/>
            <person name="Alfjorden A."/>
            <person name="Peckova H."/>
            <person name="Swords F."/>
            <person name="Hooper C."/>
            <person name="Holzer A.S."/>
            <person name="Bass D."/>
            <person name="Burki F."/>
        </authorList>
    </citation>
    <scope>NUCLEOTIDE SEQUENCE [LARGE SCALE GENOMIC DNA]</scope>
    <source>
        <strain evidence="1">20-A016</strain>
    </source>
</reference>
<proteinExistence type="predicted"/>
<dbReference type="Gene3D" id="1.20.58.760">
    <property type="entry name" value="Peptidase M41"/>
    <property type="match status" value="1"/>
</dbReference>
<protein>
    <submittedName>
        <fullName evidence="1">AFG3-like protein 2</fullName>
    </submittedName>
</protein>
<dbReference type="EMBL" id="JBDODL010001699">
    <property type="protein sequence ID" value="MES1921738.1"/>
    <property type="molecule type" value="Genomic_DNA"/>
</dbReference>
<name>A0ABV2APZ5_9EUKA</name>
<dbReference type="InterPro" id="IPR037219">
    <property type="entry name" value="Peptidase_M41-like"/>
</dbReference>
<comment type="caution">
    <text evidence="1">The sequence shown here is derived from an EMBL/GenBank/DDBJ whole genome shotgun (WGS) entry which is preliminary data.</text>
</comment>
<keyword evidence="2" id="KW-1185">Reference proteome</keyword>
<dbReference type="Proteomes" id="UP001439008">
    <property type="component" value="Unassembled WGS sequence"/>
</dbReference>
<sequence>MISKKDKIKALADKLIERETLSHDEIVDILGPKPHQNEDYQKYIKSTKFE</sequence>